<proteinExistence type="predicted"/>
<evidence type="ECO:0000313" key="4">
    <source>
        <dbReference type="Proteomes" id="UP000032811"/>
    </source>
</evidence>
<keyword evidence="2" id="KW-0732">Signal</keyword>
<organism evidence="3 4">
    <name type="scientific">Paraclostridium sordellii</name>
    <name type="common">Clostridium sordellii</name>
    <dbReference type="NCBI Taxonomy" id="1505"/>
    <lineage>
        <taxon>Bacteria</taxon>
        <taxon>Bacillati</taxon>
        <taxon>Bacillota</taxon>
        <taxon>Clostridia</taxon>
        <taxon>Peptostreptococcales</taxon>
        <taxon>Peptostreptococcaceae</taxon>
        <taxon>Paraclostridium</taxon>
    </lineage>
</organism>
<evidence type="ECO:0000256" key="1">
    <source>
        <dbReference type="SAM" id="Phobius"/>
    </source>
</evidence>
<keyword evidence="4" id="KW-1185">Reference proteome</keyword>
<sequence>MNKIKKISVSITSAALIIQLNPLIGFANDLDVNNSNTVDSSSKYESKVIDESYDKAINQGVNFNLMKEVTAKTQNNLNTLNKIEKISAKERTSIKPNSKSDTKNTSTGQVGVIGYIGLALVAILGILSSRKNV</sequence>
<evidence type="ECO:0000313" key="3">
    <source>
        <dbReference type="EMBL" id="CEJ73067.1"/>
    </source>
</evidence>
<dbReference type="EMBL" id="LN679998">
    <property type="protein sequence ID" value="CEJ73067.1"/>
    <property type="molecule type" value="Genomic_DNA"/>
</dbReference>
<gene>
    <name evidence="3" type="ORF">ATCC9714_09551</name>
</gene>
<name>A0ABP1XTG9_PARSO</name>
<dbReference type="Proteomes" id="UP000032811">
    <property type="component" value="Chromosome 1"/>
</dbReference>
<evidence type="ECO:0008006" key="5">
    <source>
        <dbReference type="Google" id="ProtNLM"/>
    </source>
</evidence>
<accession>A0ABP1XTG9</accession>
<keyword evidence="1" id="KW-1133">Transmembrane helix</keyword>
<dbReference type="GeneID" id="97536825"/>
<reference evidence="3 4" key="1">
    <citation type="submission" date="2014-11" db="EMBL/GenBank/DDBJ databases">
        <authorList>
            <person name="Aslett M.A."/>
            <person name="De Silva N."/>
        </authorList>
    </citation>
    <scope>NUCLEOTIDE SEQUENCE [LARGE SCALE GENOMIC DNA]</scope>
    <source>
        <strain evidence="3 4">ATCC9714</strain>
    </source>
</reference>
<dbReference type="RefSeq" id="WP_057544605.1">
    <property type="nucleotide sequence ID" value="NZ_CDNJ01000003.1"/>
</dbReference>
<feature type="chain" id="PRO_5047279556" description="ESAT-6 secretion machinery protein EssA" evidence="2">
    <location>
        <begin position="28"/>
        <end position="133"/>
    </location>
</feature>
<feature type="signal peptide" evidence="2">
    <location>
        <begin position="1"/>
        <end position="27"/>
    </location>
</feature>
<protein>
    <recommendedName>
        <fullName evidence="5">ESAT-6 secretion machinery protein EssA</fullName>
    </recommendedName>
</protein>
<keyword evidence="1" id="KW-0472">Membrane</keyword>
<feature type="transmembrane region" description="Helical" evidence="1">
    <location>
        <begin position="108"/>
        <end position="127"/>
    </location>
</feature>
<evidence type="ECO:0000256" key="2">
    <source>
        <dbReference type="SAM" id="SignalP"/>
    </source>
</evidence>
<keyword evidence="1" id="KW-0812">Transmembrane</keyword>